<name>A0A2N3HFR9_9FLAO</name>
<evidence type="ECO:0000256" key="3">
    <source>
        <dbReference type="ARBA" id="ARBA00022833"/>
    </source>
</evidence>
<dbReference type="PANTHER" id="PTHR48102">
    <property type="entry name" value="ATP-DEPENDENT CLP PROTEASE ATP-BINDING SUBUNIT CLPX-LIKE, MITOCHONDRIAL-RELATED"/>
    <property type="match status" value="1"/>
</dbReference>
<feature type="binding site" evidence="6 7">
    <location>
        <position position="8"/>
    </location>
    <ligand>
        <name>Zn(2+)</name>
        <dbReference type="ChEBI" id="CHEBI:29105"/>
    </ligand>
</feature>
<reference evidence="9 10" key="1">
    <citation type="submission" date="2017-12" db="EMBL/GenBank/DDBJ databases">
        <title>Confluentibacter flavum sp. nov., isolated from the saline lake.</title>
        <authorList>
            <person name="Yu L."/>
        </authorList>
    </citation>
    <scope>NUCLEOTIDE SEQUENCE [LARGE SCALE GENOMIC DNA]</scope>
    <source>
        <strain evidence="9 10">3B</strain>
    </source>
</reference>
<dbReference type="GO" id="GO:0140662">
    <property type="term" value="F:ATP-dependent protein folding chaperone"/>
    <property type="evidence" value="ECO:0007669"/>
    <property type="project" value="InterPro"/>
</dbReference>
<comment type="similarity">
    <text evidence="6 7">Belongs to the ClpX chaperone family.</text>
</comment>
<keyword evidence="4 6" id="KW-0067">ATP-binding</keyword>
<gene>
    <name evidence="6" type="primary">clpX</name>
    <name evidence="9" type="ORF">CSW08_17210</name>
</gene>
<proteinExistence type="inferred from homology"/>
<feature type="binding site" evidence="6 7">
    <location>
        <position position="11"/>
    </location>
    <ligand>
        <name>Zn(2+)</name>
        <dbReference type="ChEBI" id="CHEBI:29105"/>
    </ligand>
</feature>
<dbReference type="GO" id="GO:0005524">
    <property type="term" value="F:ATP binding"/>
    <property type="evidence" value="ECO:0007669"/>
    <property type="project" value="UniProtKB-UniRule"/>
</dbReference>
<dbReference type="RefSeq" id="WP_106661151.1">
    <property type="nucleotide sequence ID" value="NZ_PJEO01000056.1"/>
</dbReference>
<dbReference type="GO" id="GO:0051301">
    <property type="term" value="P:cell division"/>
    <property type="evidence" value="ECO:0007669"/>
    <property type="project" value="TreeGrafter"/>
</dbReference>
<dbReference type="InterPro" id="IPR050052">
    <property type="entry name" value="ATP-dep_Clp_protease_ClpX"/>
</dbReference>
<dbReference type="NCBIfam" id="TIGR00382">
    <property type="entry name" value="clpX"/>
    <property type="match status" value="1"/>
</dbReference>
<feature type="binding site" evidence="6 7">
    <location>
        <position position="30"/>
    </location>
    <ligand>
        <name>Zn(2+)</name>
        <dbReference type="ChEBI" id="CHEBI:29105"/>
    </ligand>
</feature>
<dbReference type="OrthoDB" id="9804062at2"/>
<dbReference type="CDD" id="cd19497">
    <property type="entry name" value="RecA-like_ClpX"/>
    <property type="match status" value="1"/>
</dbReference>
<sequence length="410" mass="45583">MAKEQLECSFCGRKKPETNLLIAGLDAHICDRCIEQAHGIVIEESKQSDSSDLSAELKLRKPLQIKEFLDQYIIGQDATKRVMSVAVYNHYKRLLQPTTSDDIDIQKSNIIMVGQTGTGKTLMAKTIARMLNVPLAIVDATVLTEAGYVGEDVESILTRLLQAADYNLEKAEKGIVFIDEIDKIARKSDNPSITRDVSGEGVQQALLKLLEGTVVNVPPKGGRKHPDQKFIEVNTENILFIAGGAFDGIERIISRRLNMQAVGYSASISDDVVDQNNLLQYIIPKDLKDFGLIPEIIGRLPVLTYMDPLDAETLRAILTEPKNAIIKQYKKLFTMDNIDFSITDGALDYIVDKAVEYKLGARGLRSLCEEILTDAMFELPSSNEKKLNVTKMYAEDKLTKTTLKKLKAVS</sequence>
<dbReference type="InterPro" id="IPR046425">
    <property type="entry name" value="ClpX_bact"/>
</dbReference>
<dbReference type="InterPro" id="IPR027417">
    <property type="entry name" value="P-loop_NTPase"/>
</dbReference>
<dbReference type="NCBIfam" id="NF003745">
    <property type="entry name" value="PRK05342.1"/>
    <property type="match status" value="1"/>
</dbReference>
<comment type="subunit">
    <text evidence="6">Component of the ClpX-ClpP complex. Forms a hexameric ring that, in the presence of ATP, binds to fourteen ClpP subunits assembled into a disk-like structure with a central cavity, resembling the structure of eukaryotic proteasomes.</text>
</comment>
<dbReference type="InterPro" id="IPR003593">
    <property type="entry name" value="AAA+_ATPase"/>
</dbReference>
<comment type="function">
    <text evidence="6">ATP-dependent specificity component of the Clp protease. It directs the protease to specific substrates. Can perform chaperone functions in the absence of ClpP.</text>
</comment>
<dbReference type="InterPro" id="IPR004487">
    <property type="entry name" value="Clp_protease_ATP-bd_su_ClpX"/>
</dbReference>
<dbReference type="InterPro" id="IPR038366">
    <property type="entry name" value="Znf_CppX_C4_sf"/>
</dbReference>
<dbReference type="SUPFAM" id="SSF57716">
    <property type="entry name" value="Glucocorticoid receptor-like (DNA-binding domain)"/>
    <property type="match status" value="1"/>
</dbReference>
<comment type="caution">
    <text evidence="6">Lacks conserved residue(s) required for the propagation of feature annotation.</text>
</comment>
<dbReference type="GO" id="GO:0051603">
    <property type="term" value="P:proteolysis involved in protein catabolic process"/>
    <property type="evidence" value="ECO:0007669"/>
    <property type="project" value="TreeGrafter"/>
</dbReference>
<dbReference type="InterPro" id="IPR059188">
    <property type="entry name" value="Znf_CLPX-like"/>
</dbReference>
<protein>
    <recommendedName>
        <fullName evidence="6">ATP-dependent Clp protease ATP-binding subunit ClpX</fullName>
    </recommendedName>
</protein>
<dbReference type="FunFam" id="3.40.50.300:FF:000005">
    <property type="entry name" value="ATP-dependent Clp protease ATP-binding subunit ClpX"/>
    <property type="match status" value="1"/>
</dbReference>
<evidence type="ECO:0000256" key="7">
    <source>
        <dbReference type="PROSITE-ProRule" id="PRU01250"/>
    </source>
</evidence>
<dbReference type="PROSITE" id="PS00675">
    <property type="entry name" value="SIGMA54_INTERACT_1"/>
    <property type="match status" value="1"/>
</dbReference>
<dbReference type="GO" id="GO:0051082">
    <property type="term" value="F:unfolded protein binding"/>
    <property type="evidence" value="ECO:0007669"/>
    <property type="project" value="UniProtKB-UniRule"/>
</dbReference>
<dbReference type="PANTHER" id="PTHR48102:SF7">
    <property type="entry name" value="ATP-DEPENDENT CLP PROTEASE ATP-BINDING SUBUNIT CLPX-LIKE, MITOCHONDRIAL"/>
    <property type="match status" value="1"/>
</dbReference>
<evidence type="ECO:0000259" key="8">
    <source>
        <dbReference type="PROSITE" id="PS51902"/>
    </source>
</evidence>
<dbReference type="Pfam" id="PF06689">
    <property type="entry name" value="zf-C4_ClpX"/>
    <property type="match status" value="1"/>
</dbReference>
<dbReference type="Gene3D" id="3.40.50.300">
    <property type="entry name" value="P-loop containing nucleotide triphosphate hydrolases"/>
    <property type="match status" value="1"/>
</dbReference>
<evidence type="ECO:0000256" key="4">
    <source>
        <dbReference type="ARBA" id="ARBA00022840"/>
    </source>
</evidence>
<dbReference type="SUPFAM" id="SSF52540">
    <property type="entry name" value="P-loop containing nucleoside triphosphate hydrolases"/>
    <property type="match status" value="1"/>
</dbReference>
<dbReference type="PROSITE" id="PS51902">
    <property type="entry name" value="CLPX_ZB"/>
    <property type="match status" value="1"/>
</dbReference>
<dbReference type="AlphaFoldDB" id="A0A2N3HFR9"/>
<keyword evidence="5 6" id="KW-0143">Chaperone</keyword>
<dbReference type="Gene3D" id="1.10.8.60">
    <property type="match status" value="1"/>
</dbReference>
<keyword evidence="9" id="KW-0378">Hydrolase</keyword>
<dbReference type="InterPro" id="IPR010603">
    <property type="entry name" value="Znf_CppX_C4"/>
</dbReference>
<dbReference type="EMBL" id="PJEO01000056">
    <property type="protein sequence ID" value="PKQ43734.1"/>
    <property type="molecule type" value="Genomic_DNA"/>
</dbReference>
<dbReference type="HAMAP" id="MF_00175">
    <property type="entry name" value="ClpX"/>
    <property type="match status" value="1"/>
</dbReference>
<evidence type="ECO:0000256" key="6">
    <source>
        <dbReference type="HAMAP-Rule" id="MF_00175"/>
    </source>
</evidence>
<dbReference type="InterPro" id="IPR019489">
    <property type="entry name" value="Clp_ATPase_C"/>
</dbReference>
<evidence type="ECO:0000313" key="9">
    <source>
        <dbReference type="EMBL" id="PKQ43734.1"/>
    </source>
</evidence>
<keyword evidence="9" id="KW-0645">Protease</keyword>
<accession>A0A2N3HFR9</accession>
<evidence type="ECO:0000256" key="1">
    <source>
        <dbReference type="ARBA" id="ARBA00022723"/>
    </source>
</evidence>
<organism evidence="9 10">
    <name type="scientific">Confluentibacter flavum</name>
    <dbReference type="NCBI Taxonomy" id="1909700"/>
    <lineage>
        <taxon>Bacteria</taxon>
        <taxon>Pseudomonadati</taxon>
        <taxon>Bacteroidota</taxon>
        <taxon>Flavobacteriia</taxon>
        <taxon>Flavobacteriales</taxon>
        <taxon>Flavobacteriaceae</taxon>
        <taxon>Confluentibacter</taxon>
    </lineage>
</organism>
<keyword evidence="2 6" id="KW-0547">Nucleotide-binding</keyword>
<dbReference type="GO" id="GO:0016887">
    <property type="term" value="F:ATP hydrolysis activity"/>
    <property type="evidence" value="ECO:0007669"/>
    <property type="project" value="InterPro"/>
</dbReference>
<dbReference type="Pfam" id="PF10431">
    <property type="entry name" value="ClpB_D2-small"/>
    <property type="match status" value="1"/>
</dbReference>
<keyword evidence="3 6" id="KW-0862">Zinc</keyword>
<dbReference type="Proteomes" id="UP000233435">
    <property type="component" value="Unassembled WGS sequence"/>
</dbReference>
<dbReference type="Gene3D" id="6.20.220.10">
    <property type="entry name" value="ClpX chaperone, C4-type zinc finger domain"/>
    <property type="match status" value="1"/>
</dbReference>
<dbReference type="InterPro" id="IPR003959">
    <property type="entry name" value="ATPase_AAA_core"/>
</dbReference>
<dbReference type="SMART" id="SM00994">
    <property type="entry name" value="zf-C4_ClpX"/>
    <property type="match status" value="1"/>
</dbReference>
<dbReference type="GO" id="GO:0046983">
    <property type="term" value="F:protein dimerization activity"/>
    <property type="evidence" value="ECO:0007669"/>
    <property type="project" value="UniProtKB-UniRule"/>
</dbReference>
<evidence type="ECO:0000256" key="2">
    <source>
        <dbReference type="ARBA" id="ARBA00022741"/>
    </source>
</evidence>
<dbReference type="SMART" id="SM00382">
    <property type="entry name" value="AAA"/>
    <property type="match status" value="1"/>
</dbReference>
<dbReference type="SMART" id="SM01086">
    <property type="entry name" value="ClpB_D2-small"/>
    <property type="match status" value="1"/>
</dbReference>
<feature type="domain" description="ClpX-type ZB" evidence="8">
    <location>
        <begin position="1"/>
        <end position="49"/>
    </location>
</feature>
<dbReference type="GO" id="GO:0009376">
    <property type="term" value="C:HslUV protease complex"/>
    <property type="evidence" value="ECO:0007669"/>
    <property type="project" value="TreeGrafter"/>
</dbReference>
<comment type="caution">
    <text evidence="9">The sequence shown here is derived from an EMBL/GenBank/DDBJ whole genome shotgun (WGS) entry which is preliminary data.</text>
</comment>
<evidence type="ECO:0000313" key="10">
    <source>
        <dbReference type="Proteomes" id="UP000233435"/>
    </source>
</evidence>
<dbReference type="FunFam" id="1.10.8.60:FF:000002">
    <property type="entry name" value="ATP-dependent Clp protease ATP-binding subunit ClpX"/>
    <property type="match status" value="1"/>
</dbReference>
<dbReference type="GO" id="GO:0008233">
    <property type="term" value="F:peptidase activity"/>
    <property type="evidence" value="ECO:0007669"/>
    <property type="project" value="UniProtKB-KW"/>
</dbReference>
<feature type="binding site" evidence="6 7">
    <location>
        <position position="33"/>
    </location>
    <ligand>
        <name>Zn(2+)</name>
        <dbReference type="ChEBI" id="CHEBI:29105"/>
    </ligand>
</feature>
<dbReference type="Pfam" id="PF07724">
    <property type="entry name" value="AAA_2"/>
    <property type="match status" value="1"/>
</dbReference>
<evidence type="ECO:0000256" key="5">
    <source>
        <dbReference type="ARBA" id="ARBA00023186"/>
    </source>
</evidence>
<dbReference type="GO" id="GO:0008270">
    <property type="term" value="F:zinc ion binding"/>
    <property type="evidence" value="ECO:0007669"/>
    <property type="project" value="UniProtKB-UniRule"/>
</dbReference>
<keyword evidence="10" id="KW-1185">Reference proteome</keyword>
<keyword evidence="1 6" id="KW-0479">Metal-binding</keyword>
<dbReference type="InterPro" id="IPR025662">
    <property type="entry name" value="Sigma_54_int_dom_ATP-bd_1"/>
</dbReference>